<dbReference type="Proteomes" id="UP000054166">
    <property type="component" value="Unassembled WGS sequence"/>
</dbReference>
<reference evidence="2" key="2">
    <citation type="submission" date="2015-01" db="EMBL/GenBank/DDBJ databases">
        <title>Evolutionary Origins and Diversification of the Mycorrhizal Mutualists.</title>
        <authorList>
            <consortium name="DOE Joint Genome Institute"/>
            <consortium name="Mycorrhizal Genomics Consortium"/>
            <person name="Kohler A."/>
            <person name="Kuo A."/>
            <person name="Nagy L.G."/>
            <person name="Floudas D."/>
            <person name="Copeland A."/>
            <person name="Barry K.W."/>
            <person name="Cichocki N."/>
            <person name="Veneault-Fourrey C."/>
            <person name="LaButti K."/>
            <person name="Lindquist E.A."/>
            <person name="Lipzen A."/>
            <person name="Lundell T."/>
            <person name="Morin E."/>
            <person name="Murat C."/>
            <person name="Riley R."/>
            <person name="Ohm R."/>
            <person name="Sun H."/>
            <person name="Tunlid A."/>
            <person name="Henrissat B."/>
            <person name="Grigoriev I.V."/>
            <person name="Hibbett D.S."/>
            <person name="Martin F."/>
        </authorList>
    </citation>
    <scope>NUCLEOTIDE SEQUENCE [LARGE SCALE GENOMIC DNA]</scope>
    <source>
        <strain evidence="2">F 1598</strain>
    </source>
</reference>
<dbReference type="HOGENOM" id="CLU_2671938_0_0_1"/>
<name>A0A0C3F1Q7_PILCF</name>
<dbReference type="InParanoid" id="A0A0C3F1Q7"/>
<reference evidence="1 2" key="1">
    <citation type="submission" date="2014-04" db="EMBL/GenBank/DDBJ databases">
        <authorList>
            <consortium name="DOE Joint Genome Institute"/>
            <person name="Kuo A."/>
            <person name="Tarkka M."/>
            <person name="Buscot F."/>
            <person name="Kohler A."/>
            <person name="Nagy L.G."/>
            <person name="Floudas D."/>
            <person name="Copeland A."/>
            <person name="Barry K.W."/>
            <person name="Cichocki N."/>
            <person name="Veneault-Fourrey C."/>
            <person name="LaButti K."/>
            <person name="Lindquist E.A."/>
            <person name="Lipzen A."/>
            <person name="Lundell T."/>
            <person name="Morin E."/>
            <person name="Murat C."/>
            <person name="Sun H."/>
            <person name="Tunlid A."/>
            <person name="Henrissat B."/>
            <person name="Grigoriev I.V."/>
            <person name="Hibbett D.S."/>
            <person name="Martin F."/>
            <person name="Nordberg H.P."/>
            <person name="Cantor M.N."/>
            <person name="Hua S.X."/>
        </authorList>
    </citation>
    <scope>NUCLEOTIDE SEQUENCE [LARGE SCALE GENOMIC DNA]</scope>
    <source>
        <strain evidence="1 2">F 1598</strain>
    </source>
</reference>
<proteinExistence type="predicted"/>
<gene>
    <name evidence="1" type="ORF">PILCRDRAFT_824130</name>
</gene>
<accession>A0A0C3F1Q7</accession>
<organism evidence="1 2">
    <name type="scientific">Piloderma croceum (strain F 1598)</name>
    <dbReference type="NCBI Taxonomy" id="765440"/>
    <lineage>
        <taxon>Eukaryota</taxon>
        <taxon>Fungi</taxon>
        <taxon>Dikarya</taxon>
        <taxon>Basidiomycota</taxon>
        <taxon>Agaricomycotina</taxon>
        <taxon>Agaricomycetes</taxon>
        <taxon>Agaricomycetidae</taxon>
        <taxon>Atheliales</taxon>
        <taxon>Atheliaceae</taxon>
        <taxon>Piloderma</taxon>
    </lineage>
</organism>
<evidence type="ECO:0000313" key="2">
    <source>
        <dbReference type="Proteomes" id="UP000054166"/>
    </source>
</evidence>
<dbReference type="AlphaFoldDB" id="A0A0C3F1Q7"/>
<sequence length="75" mass="8589">MSGACVGGGDLASRRDLRDWCGTQVVQFDLKTFCCRYDELLLYGGRTFVEMRKYKLSSNISPVQSRRFSVIQQML</sequence>
<evidence type="ECO:0000313" key="1">
    <source>
        <dbReference type="EMBL" id="KIM78690.1"/>
    </source>
</evidence>
<protein>
    <submittedName>
        <fullName evidence="1">Uncharacterized protein</fullName>
    </submittedName>
</protein>
<keyword evidence="2" id="KW-1185">Reference proteome</keyword>
<dbReference type="EMBL" id="KN833014">
    <property type="protein sequence ID" value="KIM78690.1"/>
    <property type="molecule type" value="Genomic_DNA"/>
</dbReference>